<evidence type="ECO:0000259" key="1">
    <source>
        <dbReference type="Pfam" id="PF10551"/>
    </source>
</evidence>
<reference evidence="2 3" key="1">
    <citation type="journal article" date="2016" name="Nat. Commun.">
        <title>Extremotolerant tardigrade genome and improved radiotolerance of human cultured cells by tardigrade-unique protein.</title>
        <authorList>
            <person name="Hashimoto T."/>
            <person name="Horikawa D.D."/>
            <person name="Saito Y."/>
            <person name="Kuwahara H."/>
            <person name="Kozuka-Hata H."/>
            <person name="Shin-I T."/>
            <person name="Minakuchi Y."/>
            <person name="Ohishi K."/>
            <person name="Motoyama A."/>
            <person name="Aizu T."/>
            <person name="Enomoto A."/>
            <person name="Kondo K."/>
            <person name="Tanaka S."/>
            <person name="Hara Y."/>
            <person name="Koshikawa S."/>
            <person name="Sagara H."/>
            <person name="Miura T."/>
            <person name="Yokobori S."/>
            <person name="Miyagawa K."/>
            <person name="Suzuki Y."/>
            <person name="Kubo T."/>
            <person name="Oyama M."/>
            <person name="Kohara Y."/>
            <person name="Fujiyama A."/>
            <person name="Arakawa K."/>
            <person name="Katayama T."/>
            <person name="Toyoda A."/>
            <person name="Kunieda T."/>
        </authorList>
    </citation>
    <scope>NUCLEOTIDE SEQUENCE [LARGE SCALE GENOMIC DNA]</scope>
    <source>
        <strain evidence="2 3">YOKOZUNA-1</strain>
    </source>
</reference>
<dbReference type="STRING" id="947166.A0A1D1W4P0"/>
<evidence type="ECO:0000313" key="3">
    <source>
        <dbReference type="Proteomes" id="UP000186922"/>
    </source>
</evidence>
<comment type="caution">
    <text evidence="2">The sequence shown here is derived from an EMBL/GenBank/DDBJ whole genome shotgun (WGS) entry which is preliminary data.</text>
</comment>
<dbReference type="Proteomes" id="UP000186922">
    <property type="component" value="Unassembled WGS sequence"/>
</dbReference>
<dbReference type="EMBL" id="BDGG01000017">
    <property type="protein sequence ID" value="GAV08226.1"/>
    <property type="molecule type" value="Genomic_DNA"/>
</dbReference>
<name>A0A1D1W4P0_RAMVA</name>
<proteinExistence type="predicted"/>
<dbReference type="OrthoDB" id="90756at2759"/>
<protein>
    <recommendedName>
        <fullName evidence="1">MULE transposase domain-containing protein</fullName>
    </recommendedName>
</protein>
<sequence>MDGTFHSALQMCSQLYALHGTVDGKSMPLVYALMTDKSQDSCGLIFRKLRERILHLVSLFGPQIQWTYVMSDLERASMAAFRDTFPHVRVVRCYFHHCQAIHRYMCTRLHQKADYDEKGAFHAAARRIMCLALLPEAQIVDAFEELEDAMPPAVSDQCQRLLEYYAHTWLDEFQMETICVSELPDRTNNKIEGWHNRINSFLDRKKRGCHRTIRDLLKKEPHTFEAMVEQHDAVSGSVLHDGESM</sequence>
<dbReference type="InterPro" id="IPR018289">
    <property type="entry name" value="MULE_transposase_dom"/>
</dbReference>
<dbReference type="Pfam" id="PF10551">
    <property type="entry name" value="MULE"/>
    <property type="match status" value="1"/>
</dbReference>
<organism evidence="2 3">
    <name type="scientific">Ramazzottius varieornatus</name>
    <name type="common">Water bear</name>
    <name type="synonym">Tardigrade</name>
    <dbReference type="NCBI Taxonomy" id="947166"/>
    <lineage>
        <taxon>Eukaryota</taxon>
        <taxon>Metazoa</taxon>
        <taxon>Ecdysozoa</taxon>
        <taxon>Tardigrada</taxon>
        <taxon>Eutardigrada</taxon>
        <taxon>Parachela</taxon>
        <taxon>Hypsibioidea</taxon>
        <taxon>Ramazzottiidae</taxon>
        <taxon>Ramazzottius</taxon>
    </lineage>
</organism>
<accession>A0A1D1W4P0</accession>
<feature type="domain" description="MULE transposase" evidence="1">
    <location>
        <begin position="1"/>
        <end position="99"/>
    </location>
</feature>
<keyword evidence="3" id="KW-1185">Reference proteome</keyword>
<gene>
    <name evidence="2" type="primary">RvY_17951-1</name>
    <name evidence="2" type="synonym">RvY_17951.1</name>
    <name evidence="2" type="ORF">RvY_17951</name>
</gene>
<evidence type="ECO:0000313" key="2">
    <source>
        <dbReference type="EMBL" id="GAV08226.1"/>
    </source>
</evidence>
<dbReference type="AlphaFoldDB" id="A0A1D1W4P0"/>